<dbReference type="PROSITE" id="PS50928">
    <property type="entry name" value="ABC_TM1"/>
    <property type="match status" value="1"/>
</dbReference>
<evidence type="ECO:0000256" key="1">
    <source>
        <dbReference type="ARBA" id="ARBA00004141"/>
    </source>
</evidence>
<keyword evidence="3 5" id="KW-1133">Transmembrane helix</keyword>
<evidence type="ECO:0000256" key="3">
    <source>
        <dbReference type="ARBA" id="ARBA00022989"/>
    </source>
</evidence>
<evidence type="ECO:0000259" key="6">
    <source>
        <dbReference type="PROSITE" id="PS50928"/>
    </source>
</evidence>
<keyword evidence="5" id="KW-0813">Transport</keyword>
<evidence type="ECO:0000256" key="5">
    <source>
        <dbReference type="RuleBase" id="RU363032"/>
    </source>
</evidence>
<keyword evidence="2 5" id="KW-0812">Transmembrane</keyword>
<dbReference type="RefSeq" id="WP_141610132.1">
    <property type="nucleotide sequence ID" value="NZ_VIGC02000012.1"/>
</dbReference>
<feature type="transmembrane region" description="Helical" evidence="5">
    <location>
        <begin position="236"/>
        <end position="254"/>
    </location>
</feature>
<dbReference type="Gene3D" id="1.10.3720.10">
    <property type="entry name" value="MetI-like"/>
    <property type="match status" value="1"/>
</dbReference>
<proteinExistence type="inferred from homology"/>
<feature type="transmembrane region" description="Helical" evidence="5">
    <location>
        <begin position="260"/>
        <end position="282"/>
    </location>
</feature>
<feature type="transmembrane region" description="Helical" evidence="5">
    <location>
        <begin position="196"/>
        <end position="224"/>
    </location>
</feature>
<dbReference type="AlphaFoldDB" id="A0A540VFU0"/>
<feature type="transmembrane region" description="Helical" evidence="5">
    <location>
        <begin position="320"/>
        <end position="344"/>
    </location>
</feature>
<feature type="domain" description="ABC transmembrane type-1" evidence="6">
    <location>
        <begin position="194"/>
        <end position="390"/>
    </location>
</feature>
<dbReference type="InterPro" id="IPR025966">
    <property type="entry name" value="OppC_N"/>
</dbReference>
<name>A0A540VFU0_9CHLR</name>
<protein>
    <submittedName>
        <fullName evidence="7">ABC transporter permease</fullName>
    </submittedName>
</protein>
<keyword evidence="8" id="KW-1185">Reference proteome</keyword>
<dbReference type="OrthoDB" id="9797852at2"/>
<feature type="transmembrane region" description="Helical" evidence="5">
    <location>
        <begin position="61"/>
        <end position="83"/>
    </location>
</feature>
<comment type="caution">
    <text evidence="7">The sequence shown here is derived from an EMBL/GenBank/DDBJ whole genome shotgun (WGS) entry which is preliminary data.</text>
</comment>
<dbReference type="Pfam" id="PF12911">
    <property type="entry name" value="OppC_N"/>
    <property type="match status" value="1"/>
</dbReference>
<dbReference type="EMBL" id="VIGC01000012">
    <property type="protein sequence ID" value="TQE95597.1"/>
    <property type="molecule type" value="Genomic_DNA"/>
</dbReference>
<evidence type="ECO:0000256" key="2">
    <source>
        <dbReference type="ARBA" id="ARBA00022692"/>
    </source>
</evidence>
<accession>A0A540VFU0</accession>
<evidence type="ECO:0000313" key="8">
    <source>
        <dbReference type="Proteomes" id="UP000317371"/>
    </source>
</evidence>
<feature type="transmembrane region" description="Helical" evidence="5">
    <location>
        <begin position="365"/>
        <end position="389"/>
    </location>
</feature>
<dbReference type="GO" id="GO:0055085">
    <property type="term" value="P:transmembrane transport"/>
    <property type="evidence" value="ECO:0007669"/>
    <property type="project" value="InterPro"/>
</dbReference>
<dbReference type="PANTHER" id="PTHR43839">
    <property type="entry name" value="OPPC IN A BINDING PROTEIN-DEPENDENT TRANSPORT SYSTEM"/>
    <property type="match status" value="1"/>
</dbReference>
<keyword evidence="4 5" id="KW-0472">Membrane</keyword>
<comment type="subcellular location">
    <subcellularLocation>
        <location evidence="5">Cell membrane</location>
        <topology evidence="5">Multi-pass membrane protein</topology>
    </subcellularLocation>
    <subcellularLocation>
        <location evidence="1">Membrane</location>
        <topology evidence="1">Multi-pass membrane protein</topology>
    </subcellularLocation>
</comment>
<dbReference type="InterPro" id="IPR000515">
    <property type="entry name" value="MetI-like"/>
</dbReference>
<organism evidence="7 8">
    <name type="scientific">Litorilinea aerophila</name>
    <dbReference type="NCBI Taxonomy" id="1204385"/>
    <lineage>
        <taxon>Bacteria</taxon>
        <taxon>Bacillati</taxon>
        <taxon>Chloroflexota</taxon>
        <taxon>Caldilineae</taxon>
        <taxon>Caldilineales</taxon>
        <taxon>Caldilineaceae</taxon>
        <taxon>Litorilinea</taxon>
    </lineage>
</organism>
<dbReference type="CDD" id="cd06261">
    <property type="entry name" value="TM_PBP2"/>
    <property type="match status" value="1"/>
</dbReference>
<dbReference type="InterPro" id="IPR035906">
    <property type="entry name" value="MetI-like_sf"/>
</dbReference>
<sequence>MAVEKNRLSPEPIQGQETTWLANEDELEELEAPEAIGAEESTVYTASQWQLMWWRFRRHKMAMVSLGLLIFLYLVALFAEVIAPYDPNRYDANYAYAAPQRIHFFDAEGNFHLRPFVYGLKSVRDMETMRLVFEPDTSVRYPLYFFVEGEPYKLWGLFEANIHLFGVKDPEGVFFLLGADRLGRDVFSRIVYGTRISMSVGLVGILISLILGIFFGGISGYYGGFVDSLIQRIIEFLRSIPTIPLWMGLSAAVPKEWSPLKMYFAITVLLSLIGWTGLARVVRGRFLSLREEDFVLAATLAGASELRVIFRHMVPSFLSHIIASLTLSIPSVILAETALSFLGLGLRPPVISWGVLLQESQNLRAVATAPWLLTPGLAVVLAVLAFNFVGDGLRDAADPYAV</sequence>
<dbReference type="Proteomes" id="UP000317371">
    <property type="component" value="Unassembled WGS sequence"/>
</dbReference>
<dbReference type="Pfam" id="PF00528">
    <property type="entry name" value="BPD_transp_1"/>
    <property type="match status" value="1"/>
</dbReference>
<gene>
    <name evidence="7" type="ORF">FKZ61_10730</name>
</gene>
<dbReference type="PANTHER" id="PTHR43839:SF3">
    <property type="entry name" value="OLIGOPEPTIDE ABC TRANSPORTER, PERMEASE PROTEIN"/>
    <property type="match status" value="1"/>
</dbReference>
<comment type="similarity">
    <text evidence="5">Belongs to the binding-protein-dependent transport system permease family.</text>
</comment>
<evidence type="ECO:0000313" key="7">
    <source>
        <dbReference type="EMBL" id="TQE95597.1"/>
    </source>
</evidence>
<evidence type="ECO:0000256" key="4">
    <source>
        <dbReference type="ARBA" id="ARBA00023136"/>
    </source>
</evidence>
<dbReference type="InParanoid" id="A0A540VFU0"/>
<dbReference type="GO" id="GO:0005886">
    <property type="term" value="C:plasma membrane"/>
    <property type="evidence" value="ECO:0007669"/>
    <property type="project" value="UniProtKB-SubCell"/>
</dbReference>
<dbReference type="SUPFAM" id="SSF161098">
    <property type="entry name" value="MetI-like"/>
    <property type="match status" value="1"/>
</dbReference>
<reference evidence="7 8" key="1">
    <citation type="submission" date="2019-06" db="EMBL/GenBank/DDBJ databases">
        <title>Genome sequence of Litorilinea aerophila BAA-2444.</title>
        <authorList>
            <person name="Maclea K.S."/>
            <person name="Maurais E.G."/>
            <person name="Iannazzi L.C."/>
        </authorList>
    </citation>
    <scope>NUCLEOTIDE SEQUENCE [LARGE SCALE GENOMIC DNA]</scope>
    <source>
        <strain evidence="7 8">ATCC BAA-2444</strain>
    </source>
</reference>